<keyword evidence="8" id="KW-0131">Cell cycle</keyword>
<evidence type="ECO:0000256" key="7">
    <source>
        <dbReference type="SAM" id="Phobius"/>
    </source>
</evidence>
<dbReference type="PANTHER" id="PTHR30474:SF3">
    <property type="entry name" value="PEPTIDOGLYCAN GLYCOSYLTRANSFERASE RODA"/>
    <property type="match status" value="1"/>
</dbReference>
<organism evidence="8 9">
    <name type="scientific">Acidipropionibacterium jensenii</name>
    <dbReference type="NCBI Taxonomy" id="1749"/>
    <lineage>
        <taxon>Bacteria</taxon>
        <taxon>Bacillati</taxon>
        <taxon>Actinomycetota</taxon>
        <taxon>Actinomycetes</taxon>
        <taxon>Propionibacteriales</taxon>
        <taxon>Propionibacteriaceae</taxon>
        <taxon>Acidipropionibacterium</taxon>
    </lineage>
</organism>
<feature type="transmembrane region" description="Helical" evidence="7">
    <location>
        <begin position="115"/>
        <end position="132"/>
    </location>
</feature>
<keyword evidence="3" id="KW-0133">Cell shape</keyword>
<evidence type="ECO:0000256" key="5">
    <source>
        <dbReference type="ARBA" id="ARBA00023136"/>
    </source>
</evidence>
<accession>A0A3S4YNS8</accession>
<evidence type="ECO:0000313" key="8">
    <source>
        <dbReference type="EMBL" id="VEI03017.1"/>
    </source>
</evidence>
<evidence type="ECO:0000256" key="1">
    <source>
        <dbReference type="ARBA" id="ARBA00004141"/>
    </source>
</evidence>
<keyword evidence="5 7" id="KW-0472">Membrane</keyword>
<dbReference type="PANTHER" id="PTHR30474">
    <property type="entry name" value="CELL CYCLE PROTEIN"/>
    <property type="match status" value="1"/>
</dbReference>
<evidence type="ECO:0000313" key="9">
    <source>
        <dbReference type="Proteomes" id="UP000277858"/>
    </source>
</evidence>
<evidence type="ECO:0000256" key="4">
    <source>
        <dbReference type="ARBA" id="ARBA00022989"/>
    </source>
</evidence>
<comment type="subcellular location">
    <subcellularLocation>
        <location evidence="1">Membrane</location>
        <topology evidence="1">Multi-pass membrane protein</topology>
    </subcellularLocation>
</comment>
<sequence length="507" mass="54396">MSSSEQSARPGTIVVHSKRRWVEFFLLIVAWGVGYSGYLLTEINMNGAVPANWKVVGGVWLGLIMVCHIVVRIFLPYADPMILPIVFTLNGLGLAMIHRIDLAGHPNPDRMTNQAIWTLGGIILWAVIVVWLKDHRKLQRFPYILFLAGLVLMLMPLLPGIGREINGARLWIGVGPFSFQPAELAKVLLVMAFASYLVDKRDVLSLAGHKIGPLTLPRARDLGPLAVMWGAAMAVIVWQNDLGTALLFFGLLVAMLYIATERVGWVVVGTLSFAVLAVVAYKMVGHVAVRVSGWLHPFDNFSDNFQIIMAQYGMAWGGLSGRGWGLGRPGLTPLSFSDYISASIGEELGATGLMAVIVLYGLLVARGLRAALSCRDSFGKLLAAGLSFVFGLQVFAIIGGVTRLLPLTGLTTPFMSQGGSSEVANWALVAILMLVSHQARRPADELQANLEEDPPPLMDTEAGTARHAAGVGVGQGTEAAPYSGVGQNAGVDQDETVQNGVPGGARR</sequence>
<feature type="transmembrane region" description="Helical" evidence="7">
    <location>
        <begin position="265"/>
        <end position="284"/>
    </location>
</feature>
<dbReference type="EMBL" id="LR134473">
    <property type="protein sequence ID" value="VEI03017.1"/>
    <property type="molecule type" value="Genomic_DNA"/>
</dbReference>
<dbReference type="GO" id="GO:0015648">
    <property type="term" value="F:lipid-linked peptidoglycan transporter activity"/>
    <property type="evidence" value="ECO:0007669"/>
    <property type="project" value="TreeGrafter"/>
</dbReference>
<dbReference type="InterPro" id="IPR001182">
    <property type="entry name" value="FtsW/RodA"/>
</dbReference>
<dbReference type="AlphaFoldDB" id="A0A3S4YNS8"/>
<keyword evidence="9" id="KW-1185">Reference proteome</keyword>
<keyword evidence="8" id="KW-0132">Cell division</keyword>
<feature type="transmembrane region" description="Helical" evidence="7">
    <location>
        <begin position="348"/>
        <end position="369"/>
    </location>
</feature>
<feature type="transmembrane region" description="Helical" evidence="7">
    <location>
        <begin position="144"/>
        <end position="162"/>
    </location>
</feature>
<dbReference type="GO" id="GO:0051301">
    <property type="term" value="P:cell division"/>
    <property type="evidence" value="ECO:0007669"/>
    <property type="project" value="UniProtKB-KW"/>
</dbReference>
<gene>
    <name evidence="8" type="primary">ftsW_2</name>
    <name evidence="8" type="ORF">NCTC13652_01215</name>
</gene>
<dbReference type="GO" id="GO:0005886">
    <property type="term" value="C:plasma membrane"/>
    <property type="evidence" value="ECO:0007669"/>
    <property type="project" value="TreeGrafter"/>
</dbReference>
<feature type="transmembrane region" description="Helical" evidence="7">
    <location>
        <begin position="414"/>
        <end position="435"/>
    </location>
</feature>
<feature type="transmembrane region" description="Helical" evidence="7">
    <location>
        <begin position="21"/>
        <end position="41"/>
    </location>
</feature>
<keyword evidence="2 7" id="KW-0812">Transmembrane</keyword>
<feature type="transmembrane region" description="Helical" evidence="7">
    <location>
        <begin position="242"/>
        <end position="258"/>
    </location>
</feature>
<protein>
    <submittedName>
        <fullName evidence="8">Cell division protein FtsW</fullName>
    </submittedName>
</protein>
<name>A0A3S4YNS8_9ACTN</name>
<feature type="transmembrane region" description="Helical" evidence="7">
    <location>
        <begin position="53"/>
        <end position="75"/>
    </location>
</feature>
<dbReference type="GO" id="GO:0032153">
    <property type="term" value="C:cell division site"/>
    <property type="evidence" value="ECO:0007669"/>
    <property type="project" value="TreeGrafter"/>
</dbReference>
<evidence type="ECO:0000256" key="2">
    <source>
        <dbReference type="ARBA" id="ARBA00022692"/>
    </source>
</evidence>
<dbReference type="OrthoDB" id="9812661at2"/>
<dbReference type="Proteomes" id="UP000277858">
    <property type="component" value="Chromosome"/>
</dbReference>
<keyword evidence="4 7" id="KW-1133">Transmembrane helix</keyword>
<feature type="transmembrane region" description="Helical" evidence="7">
    <location>
        <begin position="381"/>
        <end position="402"/>
    </location>
</feature>
<feature type="region of interest" description="Disordered" evidence="6">
    <location>
        <begin position="449"/>
        <end position="507"/>
    </location>
</feature>
<dbReference type="STRING" id="1122997.GCA_000425285_02476"/>
<proteinExistence type="predicted"/>
<evidence type="ECO:0000256" key="6">
    <source>
        <dbReference type="SAM" id="MobiDB-lite"/>
    </source>
</evidence>
<reference evidence="8 9" key="1">
    <citation type="submission" date="2018-12" db="EMBL/GenBank/DDBJ databases">
        <authorList>
            <consortium name="Pathogen Informatics"/>
        </authorList>
    </citation>
    <scope>NUCLEOTIDE SEQUENCE [LARGE SCALE GENOMIC DNA]</scope>
    <source>
        <strain evidence="8 9">NCTC13652</strain>
    </source>
</reference>
<dbReference type="Pfam" id="PF01098">
    <property type="entry name" value="FTSW_RODA_SPOVE"/>
    <property type="match status" value="1"/>
</dbReference>
<evidence type="ECO:0000256" key="3">
    <source>
        <dbReference type="ARBA" id="ARBA00022960"/>
    </source>
</evidence>
<dbReference type="GO" id="GO:0008360">
    <property type="term" value="P:regulation of cell shape"/>
    <property type="evidence" value="ECO:0007669"/>
    <property type="project" value="UniProtKB-KW"/>
</dbReference>
<feature type="transmembrane region" description="Helical" evidence="7">
    <location>
        <begin position="82"/>
        <end position="100"/>
    </location>
</feature>